<feature type="region of interest" description="Disordered" evidence="1">
    <location>
        <begin position="290"/>
        <end position="325"/>
    </location>
</feature>
<keyword evidence="4" id="KW-1185">Reference proteome</keyword>
<proteinExistence type="predicted"/>
<organism evidence="3 4">
    <name type="scientific">Igneacidithiobacillus copahuensis</name>
    <dbReference type="NCBI Taxonomy" id="2724909"/>
    <lineage>
        <taxon>Bacteria</taxon>
        <taxon>Pseudomonadati</taxon>
        <taxon>Pseudomonadota</taxon>
        <taxon>Acidithiobacillia</taxon>
        <taxon>Acidithiobacillales</taxon>
        <taxon>Acidithiobacillaceae</taxon>
        <taxon>Igneacidithiobacillus</taxon>
    </lineage>
</organism>
<dbReference type="InterPro" id="IPR040480">
    <property type="entry name" value="DnaT_DNA_bind"/>
</dbReference>
<gene>
    <name evidence="3" type="ORF">HFQ13_09265</name>
</gene>
<comment type="caution">
    <text evidence="3">The sequence shown here is derived from an EMBL/GenBank/DDBJ whole genome shotgun (WGS) entry which is preliminary data.</text>
</comment>
<dbReference type="Gene3D" id="1.10.8.1180">
    <property type="match status" value="1"/>
</dbReference>
<feature type="domain" description="DnaT DNA-binding" evidence="2">
    <location>
        <begin position="223"/>
        <end position="287"/>
    </location>
</feature>
<feature type="compositionally biased region" description="Polar residues" evidence="1">
    <location>
        <begin position="178"/>
        <end position="191"/>
    </location>
</feature>
<protein>
    <recommendedName>
        <fullName evidence="2">DnaT DNA-binding domain-containing protein</fullName>
    </recommendedName>
</protein>
<evidence type="ECO:0000256" key="1">
    <source>
        <dbReference type="SAM" id="MobiDB-lite"/>
    </source>
</evidence>
<dbReference type="AlphaFoldDB" id="A0AAE3CK12"/>
<evidence type="ECO:0000313" key="4">
    <source>
        <dbReference type="Proteomes" id="UP001197378"/>
    </source>
</evidence>
<name>A0AAE3CK12_9PROT</name>
<dbReference type="Pfam" id="PF17948">
    <property type="entry name" value="DnaT"/>
    <property type="match status" value="1"/>
</dbReference>
<dbReference type="Proteomes" id="UP001197378">
    <property type="component" value="Unassembled WGS sequence"/>
</dbReference>
<reference evidence="3" key="1">
    <citation type="journal article" date="2021" name="ISME J.">
        <title>Genomic evolution of the class Acidithiobacillia: deep-branching Proteobacteria living in extreme acidic conditions.</title>
        <authorList>
            <person name="Moya-Beltran A."/>
            <person name="Beard S."/>
            <person name="Rojas-Villalobos C."/>
            <person name="Issotta F."/>
            <person name="Gallardo Y."/>
            <person name="Ulloa R."/>
            <person name="Giaveno A."/>
            <person name="Degli Esposti M."/>
            <person name="Johnson D.B."/>
            <person name="Quatrini R."/>
        </authorList>
    </citation>
    <scope>NUCLEOTIDE SEQUENCE</scope>
    <source>
        <strain evidence="3">VAN18-1</strain>
    </source>
</reference>
<evidence type="ECO:0000259" key="2">
    <source>
        <dbReference type="Pfam" id="PF17948"/>
    </source>
</evidence>
<dbReference type="RefSeq" id="WP_215870304.1">
    <property type="nucleotide sequence ID" value="NZ_JAAXYO010000146.1"/>
</dbReference>
<feature type="region of interest" description="Disordered" evidence="1">
    <location>
        <begin position="149"/>
        <end position="217"/>
    </location>
</feature>
<dbReference type="EMBL" id="JAAXYO010000146">
    <property type="protein sequence ID" value="MBU2788388.1"/>
    <property type="molecule type" value="Genomic_DNA"/>
</dbReference>
<accession>A0AAE3CK12</accession>
<evidence type="ECO:0000313" key="3">
    <source>
        <dbReference type="EMBL" id="MBU2788388.1"/>
    </source>
</evidence>
<sequence length="325" mass="35846">MPNRIIREGILTSTKVCSLGFPEEVFYRRLMSIVDDHGRHEATPQLLRAKLYPLQVDTVRVADITRWMAACQKAGLIALYAYPSVAASPRWISADETAGLSVCDGKPYLVLENFGQQVRAKSKCPPPPGSEDERVISSDIACDQLLASASRRKQGKSPESSGIAKSSKIPKESETKEVTPSSDSNCKQMPTSAHLGGGVGNTLPDPPNPTLPYPGARVRDGAFPIRSTWHPSPNFWPMARHVGISEDSEEYGPALADFLGFWRDRPSESRTQAGWEKAFLESWQRYRAFSGPKRETKQNGRPKLSPHSGFAERDYTQGVNPDGSF</sequence>